<dbReference type="EMBL" id="KN824351">
    <property type="protein sequence ID" value="KIM22620.1"/>
    <property type="molecule type" value="Genomic_DNA"/>
</dbReference>
<name>A0A0C3ADC8_SERVB</name>
<protein>
    <recommendedName>
        <fullName evidence="1">DSBA-like thioredoxin domain-containing protein</fullName>
    </recommendedName>
</protein>
<dbReference type="SUPFAM" id="SSF52833">
    <property type="entry name" value="Thioredoxin-like"/>
    <property type="match status" value="1"/>
</dbReference>
<dbReference type="Proteomes" id="UP000054097">
    <property type="component" value="Unassembled WGS sequence"/>
</dbReference>
<keyword evidence="3" id="KW-1185">Reference proteome</keyword>
<accession>A0A0C3ADC8</accession>
<evidence type="ECO:0000313" key="2">
    <source>
        <dbReference type="EMBL" id="KIM22620.1"/>
    </source>
</evidence>
<gene>
    <name evidence="2" type="ORF">M408DRAFT_332817</name>
</gene>
<evidence type="ECO:0000259" key="1">
    <source>
        <dbReference type="Pfam" id="PF01323"/>
    </source>
</evidence>
<dbReference type="PANTHER" id="PTHR13887:SF41">
    <property type="entry name" value="THIOREDOXIN SUPERFAMILY PROTEIN"/>
    <property type="match status" value="1"/>
</dbReference>
<dbReference type="InterPro" id="IPR001853">
    <property type="entry name" value="DSBA-like_thioredoxin_dom"/>
</dbReference>
<dbReference type="Gene3D" id="3.40.30.10">
    <property type="entry name" value="Glutaredoxin"/>
    <property type="match status" value="1"/>
</dbReference>
<evidence type="ECO:0000313" key="3">
    <source>
        <dbReference type="Proteomes" id="UP000054097"/>
    </source>
</evidence>
<organism evidence="2 3">
    <name type="scientific">Serendipita vermifera MAFF 305830</name>
    <dbReference type="NCBI Taxonomy" id="933852"/>
    <lineage>
        <taxon>Eukaryota</taxon>
        <taxon>Fungi</taxon>
        <taxon>Dikarya</taxon>
        <taxon>Basidiomycota</taxon>
        <taxon>Agaricomycotina</taxon>
        <taxon>Agaricomycetes</taxon>
        <taxon>Sebacinales</taxon>
        <taxon>Serendipitaceae</taxon>
        <taxon>Serendipita</taxon>
    </lineage>
</organism>
<reference evidence="2 3" key="1">
    <citation type="submission" date="2014-04" db="EMBL/GenBank/DDBJ databases">
        <authorList>
            <consortium name="DOE Joint Genome Institute"/>
            <person name="Kuo A."/>
            <person name="Zuccaro A."/>
            <person name="Kohler A."/>
            <person name="Nagy L.G."/>
            <person name="Floudas D."/>
            <person name="Copeland A."/>
            <person name="Barry K.W."/>
            <person name="Cichocki N."/>
            <person name="Veneault-Fourrey C."/>
            <person name="LaButti K."/>
            <person name="Lindquist E.A."/>
            <person name="Lipzen A."/>
            <person name="Lundell T."/>
            <person name="Morin E."/>
            <person name="Murat C."/>
            <person name="Sun H."/>
            <person name="Tunlid A."/>
            <person name="Henrissat B."/>
            <person name="Grigoriev I.V."/>
            <person name="Hibbett D.S."/>
            <person name="Martin F."/>
            <person name="Nordberg H.P."/>
            <person name="Cantor M.N."/>
            <person name="Hua S.X."/>
        </authorList>
    </citation>
    <scope>NUCLEOTIDE SEQUENCE [LARGE SCALE GENOMIC DNA]</scope>
    <source>
        <strain evidence="2 3">MAFF 305830</strain>
    </source>
</reference>
<reference evidence="3" key="2">
    <citation type="submission" date="2015-01" db="EMBL/GenBank/DDBJ databases">
        <title>Evolutionary Origins and Diversification of the Mycorrhizal Mutualists.</title>
        <authorList>
            <consortium name="DOE Joint Genome Institute"/>
            <consortium name="Mycorrhizal Genomics Consortium"/>
            <person name="Kohler A."/>
            <person name="Kuo A."/>
            <person name="Nagy L.G."/>
            <person name="Floudas D."/>
            <person name="Copeland A."/>
            <person name="Barry K.W."/>
            <person name="Cichocki N."/>
            <person name="Veneault-Fourrey C."/>
            <person name="LaButti K."/>
            <person name="Lindquist E.A."/>
            <person name="Lipzen A."/>
            <person name="Lundell T."/>
            <person name="Morin E."/>
            <person name="Murat C."/>
            <person name="Riley R."/>
            <person name="Ohm R."/>
            <person name="Sun H."/>
            <person name="Tunlid A."/>
            <person name="Henrissat B."/>
            <person name="Grigoriev I.V."/>
            <person name="Hibbett D.S."/>
            <person name="Martin F."/>
        </authorList>
    </citation>
    <scope>NUCLEOTIDE SEQUENCE [LARGE SCALE GENOMIC DNA]</scope>
    <source>
        <strain evidence="3">MAFF 305830</strain>
    </source>
</reference>
<dbReference type="HOGENOM" id="CLU_069253_0_1_1"/>
<dbReference type="PANTHER" id="PTHR13887">
    <property type="entry name" value="GLUTATHIONE S-TRANSFERASE KAPPA"/>
    <property type="match status" value="1"/>
</dbReference>
<dbReference type="AlphaFoldDB" id="A0A0C3ADC8"/>
<dbReference type="OrthoDB" id="1930760at2759"/>
<dbReference type="InterPro" id="IPR036249">
    <property type="entry name" value="Thioredoxin-like_sf"/>
</dbReference>
<dbReference type="Pfam" id="PF01323">
    <property type="entry name" value="DSBA"/>
    <property type="match status" value="1"/>
</dbReference>
<sequence>MAAAVIKPINIVITADSICPFCYLGFTKIHKAIATAKARQLPLQFNLRFAPYQLDPTLPSDKAISKRERYAAKFGAARFDQMEKMMAQRFADEGLSITYDGTVRQTTLSHRLIARAYEVGGEAMQMKTVEGIYRKYFSEGKDIGDVEVLVTVAVERGVFGTEEAAREWLKGSEGMKEYEAGVLAAQKAGISGVPFFRINDKWGISGAQDPELFVKVFERISNGDIA</sequence>
<dbReference type="GO" id="GO:0016491">
    <property type="term" value="F:oxidoreductase activity"/>
    <property type="evidence" value="ECO:0007669"/>
    <property type="project" value="InterPro"/>
</dbReference>
<dbReference type="CDD" id="cd03024">
    <property type="entry name" value="DsbA_FrnE"/>
    <property type="match status" value="1"/>
</dbReference>
<proteinExistence type="predicted"/>
<feature type="domain" description="DSBA-like thioredoxin" evidence="1">
    <location>
        <begin position="11"/>
        <end position="215"/>
    </location>
</feature>